<dbReference type="Gene3D" id="3.80.10.10">
    <property type="entry name" value="Ribonuclease Inhibitor"/>
    <property type="match status" value="1"/>
</dbReference>
<evidence type="ECO:0000256" key="10">
    <source>
        <dbReference type="ARBA" id="ARBA00022989"/>
    </source>
</evidence>
<keyword evidence="5" id="KW-0808">Transferase</keyword>
<proteinExistence type="predicted"/>
<evidence type="ECO:0000256" key="11">
    <source>
        <dbReference type="ARBA" id="ARBA00023136"/>
    </source>
</evidence>
<dbReference type="GO" id="GO:0016020">
    <property type="term" value="C:membrane"/>
    <property type="evidence" value="ECO:0007669"/>
    <property type="project" value="UniProtKB-SubCell"/>
</dbReference>
<protein>
    <recommendedName>
        <fullName evidence="2">non-specific serine/threonine protein kinase</fullName>
        <ecNumber evidence="2">2.7.11.1</ecNumber>
    </recommendedName>
</protein>
<comment type="catalytic activity">
    <reaction evidence="15">
        <text>L-seryl-[protein] + ATP = O-phospho-L-seryl-[protein] + ADP + H(+)</text>
        <dbReference type="Rhea" id="RHEA:17989"/>
        <dbReference type="Rhea" id="RHEA-COMP:9863"/>
        <dbReference type="Rhea" id="RHEA-COMP:11604"/>
        <dbReference type="ChEBI" id="CHEBI:15378"/>
        <dbReference type="ChEBI" id="CHEBI:29999"/>
        <dbReference type="ChEBI" id="CHEBI:30616"/>
        <dbReference type="ChEBI" id="CHEBI:83421"/>
        <dbReference type="ChEBI" id="CHEBI:456216"/>
        <dbReference type="EC" id="2.7.11.1"/>
    </reaction>
</comment>
<keyword evidence="12" id="KW-0675">Receptor</keyword>
<evidence type="ECO:0000256" key="2">
    <source>
        <dbReference type="ARBA" id="ARBA00012513"/>
    </source>
</evidence>
<dbReference type="SUPFAM" id="SSF56112">
    <property type="entry name" value="Protein kinase-like (PK-like)"/>
    <property type="match status" value="1"/>
</dbReference>
<organism evidence="19 20">
    <name type="scientific">Rubroshorea leprosula</name>
    <dbReference type="NCBI Taxonomy" id="152421"/>
    <lineage>
        <taxon>Eukaryota</taxon>
        <taxon>Viridiplantae</taxon>
        <taxon>Streptophyta</taxon>
        <taxon>Embryophyta</taxon>
        <taxon>Tracheophyta</taxon>
        <taxon>Spermatophyta</taxon>
        <taxon>Magnoliopsida</taxon>
        <taxon>eudicotyledons</taxon>
        <taxon>Gunneridae</taxon>
        <taxon>Pentapetalae</taxon>
        <taxon>rosids</taxon>
        <taxon>malvids</taxon>
        <taxon>Malvales</taxon>
        <taxon>Dipterocarpaceae</taxon>
        <taxon>Rubroshorea</taxon>
    </lineage>
</organism>
<evidence type="ECO:0000256" key="5">
    <source>
        <dbReference type="ARBA" id="ARBA00022679"/>
    </source>
</evidence>
<evidence type="ECO:0000256" key="9">
    <source>
        <dbReference type="ARBA" id="ARBA00022777"/>
    </source>
</evidence>
<comment type="catalytic activity">
    <reaction evidence="14">
        <text>L-threonyl-[protein] + ATP = O-phospho-L-threonyl-[protein] + ADP + H(+)</text>
        <dbReference type="Rhea" id="RHEA:46608"/>
        <dbReference type="Rhea" id="RHEA-COMP:11060"/>
        <dbReference type="Rhea" id="RHEA-COMP:11605"/>
        <dbReference type="ChEBI" id="CHEBI:15378"/>
        <dbReference type="ChEBI" id="CHEBI:30013"/>
        <dbReference type="ChEBI" id="CHEBI:30616"/>
        <dbReference type="ChEBI" id="CHEBI:61977"/>
        <dbReference type="ChEBI" id="CHEBI:456216"/>
        <dbReference type="EC" id="2.7.11.1"/>
    </reaction>
</comment>
<dbReference type="GO" id="GO:0005524">
    <property type="term" value="F:ATP binding"/>
    <property type="evidence" value="ECO:0007669"/>
    <property type="project" value="InterPro"/>
</dbReference>
<dbReference type="FunFam" id="1.10.510.10:FF:000431">
    <property type="entry name" value="Putative inactive leucine-rich repeat receptor-like protein kinase"/>
    <property type="match status" value="1"/>
</dbReference>
<dbReference type="EMBL" id="BPVZ01000014">
    <property type="protein sequence ID" value="GKU99415.1"/>
    <property type="molecule type" value="Genomic_DNA"/>
</dbReference>
<gene>
    <name evidence="19" type="ORF">SLEP1_g12270</name>
</gene>
<dbReference type="Gene3D" id="3.30.200.20">
    <property type="entry name" value="Phosphorylase Kinase, domain 1"/>
    <property type="match status" value="1"/>
</dbReference>
<evidence type="ECO:0000256" key="17">
    <source>
        <dbReference type="SAM" id="Phobius"/>
    </source>
</evidence>
<evidence type="ECO:0000256" key="8">
    <source>
        <dbReference type="ARBA" id="ARBA00022737"/>
    </source>
</evidence>
<feature type="domain" description="Protein kinase" evidence="18">
    <location>
        <begin position="455"/>
        <end position="730"/>
    </location>
</feature>
<evidence type="ECO:0000259" key="18">
    <source>
        <dbReference type="PROSITE" id="PS50011"/>
    </source>
</evidence>
<name>A0AAV5ILF1_9ROSI</name>
<dbReference type="FunFam" id="3.80.10.10:FF:000673">
    <property type="entry name" value="Probable LRR receptor-like serine/threonine-protein kinase At2g02780"/>
    <property type="match status" value="1"/>
</dbReference>
<keyword evidence="6 17" id="KW-0812">Transmembrane</keyword>
<dbReference type="PANTHER" id="PTHR48006">
    <property type="entry name" value="LEUCINE-RICH REPEAT-CONTAINING PROTEIN DDB_G0281931-RELATED"/>
    <property type="match status" value="1"/>
</dbReference>
<dbReference type="Gene3D" id="1.10.510.10">
    <property type="entry name" value="Transferase(Phosphotransferase) domain 1"/>
    <property type="match status" value="1"/>
</dbReference>
<dbReference type="AlphaFoldDB" id="A0AAV5ILF1"/>
<dbReference type="PROSITE" id="PS50011">
    <property type="entry name" value="PROTEIN_KINASE_DOM"/>
    <property type="match status" value="1"/>
</dbReference>
<evidence type="ECO:0000313" key="20">
    <source>
        <dbReference type="Proteomes" id="UP001054252"/>
    </source>
</evidence>
<evidence type="ECO:0000256" key="4">
    <source>
        <dbReference type="ARBA" id="ARBA00022614"/>
    </source>
</evidence>
<dbReference type="InterPro" id="IPR032675">
    <property type="entry name" value="LRR_dom_sf"/>
</dbReference>
<keyword evidence="8" id="KW-0677">Repeat</keyword>
<keyword evidence="3" id="KW-0723">Serine/threonine-protein kinase</keyword>
<dbReference type="FunFam" id="3.30.200.20:FF:000801">
    <property type="entry name" value="Probable LRR receptor-like serine/threonine-protein kinase At2g02780"/>
    <property type="match status" value="1"/>
</dbReference>
<keyword evidence="13" id="KW-0325">Glycoprotein</keyword>
<dbReference type="PANTHER" id="PTHR48006:SF73">
    <property type="entry name" value="PROTEIN KINASE DOMAIN-CONTAINING PROTEIN"/>
    <property type="match status" value="1"/>
</dbReference>
<keyword evidence="20" id="KW-1185">Reference proteome</keyword>
<dbReference type="InterPro" id="IPR001611">
    <property type="entry name" value="Leu-rich_rpt"/>
</dbReference>
<dbReference type="SUPFAM" id="SSF52058">
    <property type="entry name" value="L domain-like"/>
    <property type="match status" value="1"/>
</dbReference>
<evidence type="ECO:0000256" key="3">
    <source>
        <dbReference type="ARBA" id="ARBA00022527"/>
    </source>
</evidence>
<evidence type="ECO:0000256" key="14">
    <source>
        <dbReference type="ARBA" id="ARBA00047899"/>
    </source>
</evidence>
<evidence type="ECO:0000256" key="12">
    <source>
        <dbReference type="ARBA" id="ARBA00023170"/>
    </source>
</evidence>
<dbReference type="InterPro" id="IPR011009">
    <property type="entry name" value="Kinase-like_dom_sf"/>
</dbReference>
<accession>A0AAV5ILF1</accession>
<keyword evidence="10 17" id="KW-1133">Transmembrane helix</keyword>
<evidence type="ECO:0000256" key="15">
    <source>
        <dbReference type="ARBA" id="ARBA00048679"/>
    </source>
</evidence>
<dbReference type="EC" id="2.7.11.1" evidence="2"/>
<reference evidence="19 20" key="1">
    <citation type="journal article" date="2021" name="Commun. Biol.">
        <title>The genome of Shorea leprosula (Dipterocarpaceae) highlights the ecological relevance of drought in aseasonal tropical rainforests.</title>
        <authorList>
            <person name="Ng K.K.S."/>
            <person name="Kobayashi M.J."/>
            <person name="Fawcett J.A."/>
            <person name="Hatakeyama M."/>
            <person name="Paape T."/>
            <person name="Ng C.H."/>
            <person name="Ang C.C."/>
            <person name="Tnah L.H."/>
            <person name="Lee C.T."/>
            <person name="Nishiyama T."/>
            <person name="Sese J."/>
            <person name="O'Brien M.J."/>
            <person name="Copetti D."/>
            <person name="Mohd Noor M.I."/>
            <person name="Ong R.C."/>
            <person name="Putra M."/>
            <person name="Sireger I.Z."/>
            <person name="Indrioko S."/>
            <person name="Kosugi Y."/>
            <person name="Izuno A."/>
            <person name="Isagi Y."/>
            <person name="Lee S.L."/>
            <person name="Shimizu K.K."/>
        </authorList>
    </citation>
    <scope>NUCLEOTIDE SEQUENCE [LARGE SCALE GENOMIC DNA]</scope>
    <source>
        <strain evidence="19">214</strain>
    </source>
</reference>
<comment type="caution">
    <text evidence="19">The sequence shown here is derived from an EMBL/GenBank/DDBJ whole genome shotgun (WGS) entry which is preliminary data.</text>
</comment>
<keyword evidence="16" id="KW-0175">Coiled coil</keyword>
<sequence>MGFGSQSKLMEKFRVSCSLLCFLLPVIFILVPVSAQLSRSDSKVLFQVQKLLEYPEVVQWWTNWTNFCYLPPSPSLKIVCTNSRVTELTIVGNRSSPALTQKPNQALSGQFSIDSLFTTLAKFSSLKVLSLVSLGLWGPLPPKIDRFPLLESLNISSNFISGEIPKEIAYLSNLKSLVLRDNLFNGSVPDLTGLVNLQELNLGSNHLGPEFPSVVKNLGILVLRNNSFRSQIPSGLNIFAQLRQLDVSLNKFVGPVPSFIFSLPSIQYLNLAQNQLTGALSVNTSCGANLQFVDISHNLLIGKLPACIASNASNASNRMVISSWNCLSGVNSNSQHPYSFCNKEAFAVKPPVTQEKEKKSSSIKIGLILGIFGGVLAIAGVLSLLVCFIVRRSETERVEDAKYDRSVADKVSTSSSSVPPLIPRRVPQTMRSAAIGLPPYRVFTLEEIEDATNNFDPTNFMGEGSQGQLYRGWLRDGSVVVVKCLKLKQKHLPQSLLQDLEVLSKLRHRHLVSVMGHCVVTYQDHPNTANSVFVVLEHISNGSLLDYLTDWRKKEMLKWPQRMAITIGAARGIQFLHTGVAPGIFGNHLKIDNILLDETLTAKISSYRIPLPPTIGSESPLNGHDSASRIRSDDSAEKEDIYQLGMILLEVITGKLVASTEELDELKLQLGRALAEGPSKVKGIIDPSIRGTFAYESLRTTVQFAINCLCKDSSKRPSIEDVLWNLQYSIQVQESWTSSGNLSTQM</sequence>
<dbReference type="InterPro" id="IPR000719">
    <property type="entry name" value="Prot_kinase_dom"/>
</dbReference>
<keyword evidence="7" id="KW-0732">Signal</keyword>
<dbReference type="Pfam" id="PF00560">
    <property type="entry name" value="LRR_1"/>
    <property type="match status" value="2"/>
</dbReference>
<dbReference type="Proteomes" id="UP001054252">
    <property type="component" value="Unassembled WGS sequence"/>
</dbReference>
<dbReference type="GO" id="GO:0004674">
    <property type="term" value="F:protein serine/threonine kinase activity"/>
    <property type="evidence" value="ECO:0007669"/>
    <property type="project" value="UniProtKB-KW"/>
</dbReference>
<dbReference type="InterPro" id="IPR051824">
    <property type="entry name" value="LRR_Rcpt-Like_S/T_Kinase"/>
</dbReference>
<comment type="subcellular location">
    <subcellularLocation>
        <location evidence="1">Membrane</location>
        <topology evidence="1">Single-pass type I membrane protein</topology>
    </subcellularLocation>
</comment>
<evidence type="ECO:0000313" key="19">
    <source>
        <dbReference type="EMBL" id="GKU99415.1"/>
    </source>
</evidence>
<evidence type="ECO:0000256" key="16">
    <source>
        <dbReference type="SAM" id="Coils"/>
    </source>
</evidence>
<feature type="transmembrane region" description="Helical" evidence="17">
    <location>
        <begin position="365"/>
        <end position="390"/>
    </location>
</feature>
<keyword evidence="9" id="KW-0418">Kinase</keyword>
<keyword evidence="11 17" id="KW-0472">Membrane</keyword>
<evidence type="ECO:0000256" key="13">
    <source>
        <dbReference type="ARBA" id="ARBA00023180"/>
    </source>
</evidence>
<evidence type="ECO:0000256" key="1">
    <source>
        <dbReference type="ARBA" id="ARBA00004479"/>
    </source>
</evidence>
<evidence type="ECO:0000256" key="7">
    <source>
        <dbReference type="ARBA" id="ARBA00022729"/>
    </source>
</evidence>
<feature type="coiled-coil region" evidence="16">
    <location>
        <begin position="649"/>
        <end position="676"/>
    </location>
</feature>
<evidence type="ECO:0000256" key="6">
    <source>
        <dbReference type="ARBA" id="ARBA00022692"/>
    </source>
</evidence>
<dbReference type="Pfam" id="PF00069">
    <property type="entry name" value="Pkinase"/>
    <property type="match status" value="1"/>
</dbReference>
<keyword evidence="4" id="KW-0433">Leucine-rich repeat</keyword>